<dbReference type="InterPro" id="IPR039048">
    <property type="entry name" value="Trub2"/>
</dbReference>
<dbReference type="PANTHER" id="PTHR13195">
    <property type="entry name" value="PSEUDOURIDINE SYNTHASE-RELATED"/>
    <property type="match status" value="1"/>
</dbReference>
<dbReference type="InterPro" id="IPR023248">
    <property type="entry name" value="UQCC4_vert"/>
</dbReference>
<evidence type="ECO:0000313" key="2">
    <source>
        <dbReference type="Proteomes" id="UP000826234"/>
    </source>
</evidence>
<organism evidence="1 2">
    <name type="scientific">Phrynosoma platyrhinos</name>
    <name type="common">Desert horned lizard</name>
    <dbReference type="NCBI Taxonomy" id="52577"/>
    <lineage>
        <taxon>Eukaryota</taxon>
        <taxon>Metazoa</taxon>
        <taxon>Chordata</taxon>
        <taxon>Craniata</taxon>
        <taxon>Vertebrata</taxon>
        <taxon>Euteleostomi</taxon>
        <taxon>Lepidosauria</taxon>
        <taxon>Squamata</taxon>
        <taxon>Bifurcata</taxon>
        <taxon>Unidentata</taxon>
        <taxon>Episquamata</taxon>
        <taxon>Toxicofera</taxon>
        <taxon>Iguania</taxon>
        <taxon>Phrynosomatidae</taxon>
        <taxon>Phrynosomatinae</taxon>
        <taxon>Phrynosoma</taxon>
    </lineage>
</organism>
<dbReference type="PANTHER" id="PTHR13195:SF0">
    <property type="entry name" value="PSEUDOURIDYLATE SYNTHASE TRUB2, MITOCHONDRIAL"/>
    <property type="match status" value="1"/>
</dbReference>
<dbReference type="InterPro" id="IPR029160">
    <property type="entry name" value="UQCC4"/>
</dbReference>
<proteinExistence type="predicted"/>
<evidence type="ECO:0000313" key="1">
    <source>
        <dbReference type="EMBL" id="KAH0615565.1"/>
    </source>
</evidence>
<dbReference type="Pfam" id="PF15013">
    <property type="entry name" value="CCSMST1"/>
    <property type="match status" value="1"/>
</dbReference>
<name>A0ABQ7SE09_PHRPL</name>
<comment type="caution">
    <text evidence="1">The sequence shown here is derived from an EMBL/GenBank/DDBJ whole genome shotgun (WGS) entry which is preliminary data.</text>
</comment>
<gene>
    <name evidence="1" type="ORF">JD844_005006</name>
</gene>
<sequence length="241" mass="27199">MRSARARLQGLFSVYKPPGVAWKAVRDAVETQLLKDLNALERPQPRQHVRFLPTTMEGKDGKELTMTVTQTYTVCGLFGKATNDFSDGGKLIEKTTFAAKWHTASERGGMFVGDYGFVLYPYNTSKSHHQGAAGTPPLPLWFLPLRHYCPPQERQEPENSEPLSFLKGPASPRRWSVSQSMGSDQQQPLWRVVLLSLTLTAILLWCALRPETEVDRFLETIMEENTPDQEAKPPLSEQEKP</sequence>
<keyword evidence="2" id="KW-1185">Reference proteome</keyword>
<accession>A0ABQ7SE09</accession>
<dbReference type="EMBL" id="JAIPUX010005291">
    <property type="protein sequence ID" value="KAH0615565.1"/>
    <property type="molecule type" value="Genomic_DNA"/>
</dbReference>
<dbReference type="PRINTS" id="PR02042">
    <property type="entry name" value="CCSMST1"/>
</dbReference>
<dbReference type="Proteomes" id="UP000826234">
    <property type="component" value="Unassembled WGS sequence"/>
</dbReference>
<protein>
    <submittedName>
        <fullName evidence="1">Uncharacterized protein</fullName>
    </submittedName>
</protein>
<reference evidence="1 2" key="1">
    <citation type="journal article" date="2022" name="Gigascience">
        <title>A chromosome-level genome assembly and annotation of the desert horned lizard, Phrynosoma platyrhinos, provides insight into chromosomal rearrangements among reptiles.</title>
        <authorList>
            <person name="Koochekian N."/>
            <person name="Ascanio A."/>
            <person name="Farleigh K."/>
            <person name="Card D.C."/>
            <person name="Schield D.R."/>
            <person name="Castoe T.A."/>
            <person name="Jezkova T."/>
        </authorList>
    </citation>
    <scope>NUCLEOTIDE SEQUENCE [LARGE SCALE GENOMIC DNA]</scope>
    <source>
        <strain evidence="1">NK-2021</strain>
    </source>
</reference>